<dbReference type="OrthoDB" id="422005at2759"/>
<dbReference type="PANTHER" id="PTHR12962">
    <property type="entry name" value="CALCIUM-REGULATED HEAT STABLE PROTEIN CRHSP-24-RELATED"/>
    <property type="match status" value="1"/>
</dbReference>
<dbReference type="InterPro" id="IPR019844">
    <property type="entry name" value="CSD_CS"/>
</dbReference>
<organism evidence="4 8">
    <name type="scientific">Plasmodium chabaudi chabaudi</name>
    <dbReference type="NCBI Taxonomy" id="31271"/>
    <lineage>
        <taxon>Eukaryota</taxon>
        <taxon>Sar</taxon>
        <taxon>Alveolata</taxon>
        <taxon>Apicomplexa</taxon>
        <taxon>Aconoidasida</taxon>
        <taxon>Haemosporida</taxon>
        <taxon>Plasmodiidae</taxon>
        <taxon>Plasmodium</taxon>
        <taxon>Plasmodium (Vinckeia)</taxon>
    </lineage>
</organism>
<gene>
    <name evidence="4" type="ORF">PCHAJ_000019900</name>
    <name evidence="5" type="ORF">PCHAS_0202400</name>
    <name evidence="3" type="ORF">PCHCB_000019900</name>
</gene>
<dbReference type="EMBL" id="LT608168">
    <property type="protein sequence ID" value="SCL96422.1"/>
    <property type="molecule type" value="Genomic_DNA"/>
</dbReference>
<dbReference type="SUPFAM" id="SSF50249">
    <property type="entry name" value="Nucleic acid-binding proteins"/>
    <property type="match status" value="1"/>
</dbReference>
<dbReference type="Proteomes" id="UP000195489">
    <property type="component" value="Chromosome 2"/>
</dbReference>
<dbReference type="PROSITE" id="PS00352">
    <property type="entry name" value="CSD_1"/>
    <property type="match status" value="1"/>
</dbReference>
<dbReference type="PANTHER" id="PTHR12962:SF1">
    <property type="entry name" value="COLD SHOCK DOMAIN-CONTAINING PROTEIN CG9705"/>
    <property type="match status" value="1"/>
</dbReference>
<evidence type="ECO:0000313" key="7">
    <source>
        <dbReference type="Proteomes" id="UP000195489"/>
    </source>
</evidence>
<dbReference type="GeneID" id="3493403"/>
<dbReference type="KEGG" id="pcb:PCHAS_0202400"/>
<reference evidence="5" key="2">
    <citation type="submission" date="2014-05" db="EMBL/GenBank/DDBJ databases">
        <authorList>
            <person name="Aslett M.A."/>
            <person name="De Silva N."/>
        </authorList>
    </citation>
    <scope>NUCLEOTIDE SEQUENCE</scope>
    <source>
        <strain evidence="5">AS</strain>
    </source>
</reference>
<reference evidence="5 6" key="1">
    <citation type="journal article" date="2014" name="BMC Biol.">
        <title>A comprehensive evaluation of rodent malaria parasite genomes and gene expression.</title>
        <authorList>
            <person name="Otto T.D."/>
            <person name="Bohme U."/>
            <person name="Jackson A.P."/>
            <person name="Hunt M."/>
            <person name="Franke-Fayard B."/>
            <person name="Hoeijmakers W.A."/>
            <person name="Religa A.A."/>
            <person name="Robertson L."/>
            <person name="Sanders M."/>
            <person name="Ogun S.A."/>
            <person name="Cunningham D."/>
            <person name="Erhart A."/>
            <person name="Billker O."/>
            <person name="Khan S.M."/>
            <person name="Stunnenberg H.G."/>
            <person name="Langhorne J."/>
            <person name="Holder A.A."/>
            <person name="Waters A.P."/>
            <person name="Newbold C.I."/>
            <person name="Pain A."/>
            <person name="Berriman M."/>
            <person name="Janse C.J."/>
        </authorList>
    </citation>
    <scope>NUCLEOTIDE SEQUENCE [LARGE SCALE GENOMIC DNA]</scope>
    <source>
        <strain evidence="5 6">AS</strain>
    </source>
</reference>
<evidence type="ECO:0000313" key="8">
    <source>
        <dbReference type="Proteomes" id="UP000507163"/>
    </source>
</evidence>
<dbReference type="VEuPathDB" id="PlasmoDB:PCHAS_0202400"/>
<proteinExistence type="predicted"/>
<dbReference type="EMBL" id="LT608154">
    <property type="protein sequence ID" value="SCL96154.1"/>
    <property type="molecule type" value="Genomic_DNA"/>
</dbReference>
<dbReference type="RefSeq" id="XP_016653063.1">
    <property type="nucleotide sequence ID" value="XM_016798532.1"/>
</dbReference>
<dbReference type="AlphaFoldDB" id="A0A077TK45"/>
<dbReference type="InterPro" id="IPR012340">
    <property type="entry name" value="NA-bd_OB-fold"/>
</dbReference>
<dbReference type="Pfam" id="PF00313">
    <property type="entry name" value="CSD"/>
    <property type="match status" value="1"/>
</dbReference>
<dbReference type="GO" id="GO:0005737">
    <property type="term" value="C:cytoplasm"/>
    <property type="evidence" value="ECO:0007669"/>
    <property type="project" value="TreeGrafter"/>
</dbReference>
<evidence type="ECO:0000313" key="3">
    <source>
        <dbReference type="EMBL" id="SCL96154.1"/>
    </source>
</evidence>
<keyword evidence="1" id="KW-0597">Phosphoprotein</keyword>
<evidence type="ECO:0000256" key="1">
    <source>
        <dbReference type="ARBA" id="ARBA00022553"/>
    </source>
</evidence>
<keyword evidence="6" id="KW-1185">Reference proteome</keyword>
<evidence type="ECO:0000259" key="2">
    <source>
        <dbReference type="PROSITE" id="PS51857"/>
    </source>
</evidence>
<dbReference type="EMBL" id="LK022879">
    <property type="protein sequence ID" value="VTZ66802.1"/>
    <property type="molecule type" value="Genomic_DNA"/>
</dbReference>
<evidence type="ECO:0000313" key="5">
    <source>
        <dbReference type="EMBL" id="VTZ66802.1"/>
    </source>
</evidence>
<dbReference type="GO" id="GO:0043488">
    <property type="term" value="P:regulation of mRNA stability"/>
    <property type="evidence" value="ECO:0007669"/>
    <property type="project" value="TreeGrafter"/>
</dbReference>
<name>A0A077TK45_PLACU</name>
<evidence type="ECO:0000313" key="6">
    <source>
        <dbReference type="Proteomes" id="UP000071118"/>
    </source>
</evidence>
<evidence type="ECO:0000313" key="4">
    <source>
        <dbReference type="EMBL" id="SCL96422.1"/>
    </source>
</evidence>
<dbReference type="InterPro" id="IPR002059">
    <property type="entry name" value="CSP_DNA-bd"/>
</dbReference>
<dbReference type="InterPro" id="IPR011129">
    <property type="entry name" value="CSD"/>
</dbReference>
<dbReference type="InterPro" id="IPR052069">
    <property type="entry name" value="Ca-reg_mRNA-binding_domain"/>
</dbReference>
<dbReference type="Proteomes" id="UP000507163">
    <property type="component" value="Chromosome 2"/>
</dbReference>
<protein>
    <submittedName>
        <fullName evidence="4">Cold-shock protein, putative</fullName>
    </submittedName>
</protein>
<reference evidence="7 8" key="3">
    <citation type="submission" date="2016-08" db="EMBL/GenBank/DDBJ databases">
        <authorList>
            <consortium name="Pathogen Informatics"/>
        </authorList>
    </citation>
    <scope>NUCLEOTIDE SEQUENCE [LARGE SCALE GENOMIC DNA]</scope>
    <source>
        <strain evidence="4 8">AJ</strain>
        <strain evidence="5">AS</strain>
        <strain evidence="3 7">CB</strain>
    </source>
</reference>
<dbReference type="CDD" id="cd04458">
    <property type="entry name" value="CSP_CDS"/>
    <property type="match status" value="1"/>
</dbReference>
<sequence>MRFLVLKKKTKYNFSILMNAYFSGLINREQNNKITGNVIKFDTRKGYGFIKPNDGGPDVFVHYTEICQNRTFSVTNEERKKLEWQSNINLTNKKDEFNYEQDSQKKKEIQNEFKYLIPGERVKFHVIYDQKNHSSKAINVEFID</sequence>
<accession>A0A077TK45</accession>
<dbReference type="Proteomes" id="UP000071118">
    <property type="component" value="Chromosome 2"/>
</dbReference>
<dbReference type="Gene3D" id="2.40.50.140">
    <property type="entry name" value="Nucleic acid-binding proteins"/>
    <property type="match status" value="1"/>
</dbReference>
<feature type="domain" description="CSD" evidence="2">
    <location>
        <begin position="33"/>
        <end position="142"/>
    </location>
</feature>
<dbReference type="PROSITE" id="PS51857">
    <property type="entry name" value="CSD_2"/>
    <property type="match status" value="1"/>
</dbReference>
<dbReference type="GO" id="GO:0003730">
    <property type="term" value="F:mRNA 3'-UTR binding"/>
    <property type="evidence" value="ECO:0007669"/>
    <property type="project" value="TreeGrafter"/>
</dbReference>
<dbReference type="SMART" id="SM00357">
    <property type="entry name" value="CSP"/>
    <property type="match status" value="1"/>
</dbReference>